<organism evidence="1 2">
    <name type="scientific">Cerrena zonata</name>
    <dbReference type="NCBI Taxonomy" id="2478898"/>
    <lineage>
        <taxon>Eukaryota</taxon>
        <taxon>Fungi</taxon>
        <taxon>Dikarya</taxon>
        <taxon>Basidiomycota</taxon>
        <taxon>Agaricomycotina</taxon>
        <taxon>Agaricomycetes</taxon>
        <taxon>Polyporales</taxon>
        <taxon>Cerrenaceae</taxon>
        <taxon>Cerrena</taxon>
    </lineage>
</organism>
<dbReference type="EMBL" id="JASBNA010000006">
    <property type="protein sequence ID" value="KAK7690954.1"/>
    <property type="molecule type" value="Genomic_DNA"/>
</dbReference>
<sequence>MKSCIDIPEQPVVLAGKLRGSHSWPFSIRLPRGICIIPGDGVRHTFRLPPSMDGKAQIRYHLLVRVKRGSLSSGQRLVVPFIYTPQARPAQASVLRQIAYLDSSPLIGPEGDPEGWRTLAPTKISGQIFNTRPVDITYTLSIARPLCYTRGTVIPLIMTVSTSDLQALDLLSAPPALCVRLARSAEFASSILSAAIKVVGPWQTSPEFIADAAWWPILDYGGSSSASEDVSSKTLHGEIRIPEDASPSCLILNFQLQYSVGMFPPKAVAFTPACSPDTLLLNQQVEVVTLHAQGPRPVAYLPPQYNPD</sequence>
<dbReference type="Proteomes" id="UP001385951">
    <property type="component" value="Unassembled WGS sequence"/>
</dbReference>
<evidence type="ECO:0000313" key="1">
    <source>
        <dbReference type="EMBL" id="KAK7690954.1"/>
    </source>
</evidence>
<keyword evidence="2" id="KW-1185">Reference proteome</keyword>
<dbReference type="AlphaFoldDB" id="A0AAW0GMX5"/>
<evidence type="ECO:0008006" key="3">
    <source>
        <dbReference type="Google" id="ProtNLM"/>
    </source>
</evidence>
<name>A0AAW0GMX5_9APHY</name>
<evidence type="ECO:0000313" key="2">
    <source>
        <dbReference type="Proteomes" id="UP001385951"/>
    </source>
</evidence>
<gene>
    <name evidence="1" type="ORF">QCA50_006057</name>
</gene>
<reference evidence="1 2" key="1">
    <citation type="submission" date="2022-09" db="EMBL/GenBank/DDBJ databases">
        <authorList>
            <person name="Palmer J.M."/>
        </authorList>
    </citation>
    <scope>NUCLEOTIDE SEQUENCE [LARGE SCALE GENOMIC DNA]</scope>
    <source>
        <strain evidence="1 2">DSM 7382</strain>
    </source>
</reference>
<protein>
    <recommendedName>
        <fullName evidence="3">Arrestin-like N-terminal domain-containing protein</fullName>
    </recommendedName>
</protein>
<proteinExistence type="predicted"/>
<comment type="caution">
    <text evidence="1">The sequence shown here is derived from an EMBL/GenBank/DDBJ whole genome shotgun (WGS) entry which is preliminary data.</text>
</comment>
<accession>A0AAW0GMX5</accession>